<accession>A0ABT0G0N9</accession>
<dbReference type="EMBL" id="JAKRKC020000002">
    <property type="protein sequence ID" value="MCK2218122.1"/>
    <property type="molecule type" value="Genomic_DNA"/>
</dbReference>
<evidence type="ECO:0000313" key="1">
    <source>
        <dbReference type="EMBL" id="MCK2218122.1"/>
    </source>
</evidence>
<gene>
    <name evidence="1" type="ORF">MF672_030680</name>
</gene>
<name>A0ABT0G0N9_9ACTN</name>
<reference evidence="1 2" key="1">
    <citation type="submission" date="2022-04" db="EMBL/GenBank/DDBJ databases">
        <title>Genome draft of Actinomadura sp. ATCC 31491.</title>
        <authorList>
            <person name="Shi X."/>
            <person name="Du Y."/>
        </authorList>
    </citation>
    <scope>NUCLEOTIDE SEQUENCE [LARGE SCALE GENOMIC DNA]</scope>
    <source>
        <strain evidence="1 2">ATCC 31491</strain>
    </source>
</reference>
<keyword evidence="2" id="KW-1185">Reference proteome</keyword>
<dbReference type="RefSeq" id="WP_242370938.1">
    <property type="nucleotide sequence ID" value="NZ_JAKRKC020000002.1"/>
</dbReference>
<protein>
    <submittedName>
        <fullName evidence="1">Type II toxin-antitoxin system RelE/ParE family toxin</fullName>
    </submittedName>
</protein>
<organism evidence="1 2">
    <name type="scientific">Actinomadura luzonensis</name>
    <dbReference type="NCBI Taxonomy" id="2805427"/>
    <lineage>
        <taxon>Bacteria</taxon>
        <taxon>Bacillati</taxon>
        <taxon>Actinomycetota</taxon>
        <taxon>Actinomycetes</taxon>
        <taxon>Streptosporangiales</taxon>
        <taxon>Thermomonosporaceae</taxon>
        <taxon>Actinomadura</taxon>
    </lineage>
</organism>
<proteinExistence type="predicted"/>
<comment type="caution">
    <text evidence="1">The sequence shown here is derived from an EMBL/GenBank/DDBJ whole genome shotgun (WGS) entry which is preliminary data.</text>
</comment>
<evidence type="ECO:0000313" key="2">
    <source>
        <dbReference type="Proteomes" id="UP001317259"/>
    </source>
</evidence>
<sequence length="120" mass="13839">MAETPDAVWEFYCTEAGRRVVSEEIQDVLGDDPPKRELGSLMWRIQHNRALPRDTRALGQGLFEARLTYVGNEYRLYFARGPRGEHLLLGLAFHMKGSQGAQNRVITLARDRLADWLRRI</sequence>
<dbReference type="Proteomes" id="UP001317259">
    <property type="component" value="Unassembled WGS sequence"/>
</dbReference>